<dbReference type="Gene3D" id="1.10.510.10">
    <property type="entry name" value="Transferase(Phosphotransferase) domain 1"/>
    <property type="match status" value="1"/>
</dbReference>
<organism evidence="9 10">
    <name type="scientific">Massilia eurypsychrophila</name>
    <dbReference type="NCBI Taxonomy" id="1485217"/>
    <lineage>
        <taxon>Bacteria</taxon>
        <taxon>Pseudomonadati</taxon>
        <taxon>Pseudomonadota</taxon>
        <taxon>Betaproteobacteria</taxon>
        <taxon>Burkholderiales</taxon>
        <taxon>Oxalobacteraceae</taxon>
        <taxon>Telluria group</taxon>
        <taxon>Massilia</taxon>
    </lineage>
</organism>
<keyword evidence="10" id="KW-1185">Reference proteome</keyword>
<keyword evidence="7" id="KW-0812">Transmembrane</keyword>
<feature type="region of interest" description="Disordered" evidence="6">
    <location>
        <begin position="13"/>
        <end position="32"/>
    </location>
</feature>
<keyword evidence="3" id="KW-0418">Kinase</keyword>
<evidence type="ECO:0000256" key="5">
    <source>
        <dbReference type="PROSITE-ProRule" id="PRU10141"/>
    </source>
</evidence>
<proteinExistence type="predicted"/>
<dbReference type="OrthoDB" id="9801841at2"/>
<reference evidence="9 10" key="1">
    <citation type="submission" date="2017-10" db="EMBL/GenBank/DDBJ databases">
        <title>Massilia psychrophilum sp. nov., a novel purple-pigmented bacterium isolated from Tianshan glacier, Xinjiang Municipality, China.</title>
        <authorList>
            <person name="Wang H."/>
        </authorList>
    </citation>
    <scope>NUCLEOTIDE SEQUENCE [LARGE SCALE GENOMIC DNA]</scope>
    <source>
        <strain evidence="9 10">JCM 30074</strain>
    </source>
</reference>
<dbReference type="PROSITE" id="PS50011">
    <property type="entry name" value="PROTEIN_KINASE_DOM"/>
    <property type="match status" value="1"/>
</dbReference>
<dbReference type="PANTHER" id="PTHR43289:SF34">
    <property type="entry name" value="SERINE_THREONINE-PROTEIN KINASE YBDM-RELATED"/>
    <property type="match status" value="1"/>
</dbReference>
<dbReference type="RefSeq" id="WP_099793466.1">
    <property type="nucleotide sequence ID" value="NZ_JBHLYV010000028.1"/>
</dbReference>
<keyword evidence="2 5" id="KW-0547">Nucleotide-binding</keyword>
<keyword evidence="4 5" id="KW-0067">ATP-binding</keyword>
<keyword evidence="7" id="KW-1133">Transmembrane helix</keyword>
<feature type="transmembrane region" description="Helical" evidence="7">
    <location>
        <begin position="327"/>
        <end position="347"/>
    </location>
</feature>
<keyword evidence="1" id="KW-0808">Transferase</keyword>
<evidence type="ECO:0000313" key="9">
    <source>
        <dbReference type="EMBL" id="PIL42205.1"/>
    </source>
</evidence>
<dbReference type="Gene3D" id="3.30.200.20">
    <property type="entry name" value="Phosphorylase Kinase, domain 1"/>
    <property type="match status" value="1"/>
</dbReference>
<dbReference type="Pfam" id="PF00069">
    <property type="entry name" value="Pkinase"/>
    <property type="match status" value="1"/>
</dbReference>
<dbReference type="SUPFAM" id="SSF56112">
    <property type="entry name" value="Protein kinase-like (PK-like)"/>
    <property type="match status" value="1"/>
</dbReference>
<keyword evidence="7" id="KW-0472">Membrane</keyword>
<comment type="caution">
    <text evidence="9">The sequence shown here is derived from an EMBL/GenBank/DDBJ whole genome shotgun (WGS) entry which is preliminary data.</text>
</comment>
<accession>A0A2G8T825</accession>
<evidence type="ECO:0000256" key="1">
    <source>
        <dbReference type="ARBA" id="ARBA00022679"/>
    </source>
</evidence>
<dbReference type="PROSITE" id="PS00109">
    <property type="entry name" value="PROTEIN_KINASE_TYR"/>
    <property type="match status" value="1"/>
</dbReference>
<dbReference type="InterPro" id="IPR000719">
    <property type="entry name" value="Prot_kinase_dom"/>
</dbReference>
<feature type="binding site" evidence="5">
    <location>
        <position position="68"/>
    </location>
    <ligand>
        <name>ATP</name>
        <dbReference type="ChEBI" id="CHEBI:30616"/>
    </ligand>
</feature>
<evidence type="ECO:0000256" key="3">
    <source>
        <dbReference type="ARBA" id="ARBA00022777"/>
    </source>
</evidence>
<dbReference type="PANTHER" id="PTHR43289">
    <property type="entry name" value="MITOGEN-ACTIVATED PROTEIN KINASE KINASE KINASE 20-RELATED"/>
    <property type="match status" value="1"/>
</dbReference>
<evidence type="ECO:0000256" key="4">
    <source>
        <dbReference type="ARBA" id="ARBA00022840"/>
    </source>
</evidence>
<evidence type="ECO:0000256" key="6">
    <source>
        <dbReference type="SAM" id="MobiDB-lite"/>
    </source>
</evidence>
<evidence type="ECO:0000256" key="2">
    <source>
        <dbReference type="ARBA" id="ARBA00022741"/>
    </source>
</evidence>
<protein>
    <submittedName>
        <fullName evidence="9">Septum site-determining protein</fullName>
    </submittedName>
</protein>
<dbReference type="CDD" id="cd14014">
    <property type="entry name" value="STKc_PknB_like"/>
    <property type="match status" value="1"/>
</dbReference>
<dbReference type="GO" id="GO:0005524">
    <property type="term" value="F:ATP binding"/>
    <property type="evidence" value="ECO:0007669"/>
    <property type="project" value="UniProtKB-UniRule"/>
</dbReference>
<dbReference type="InterPro" id="IPR011009">
    <property type="entry name" value="Kinase-like_dom_sf"/>
</dbReference>
<dbReference type="Pfam" id="PF14326">
    <property type="entry name" value="DUF4384"/>
    <property type="match status" value="1"/>
</dbReference>
<dbReference type="GO" id="GO:0004674">
    <property type="term" value="F:protein serine/threonine kinase activity"/>
    <property type="evidence" value="ECO:0007669"/>
    <property type="project" value="TreeGrafter"/>
</dbReference>
<dbReference type="InterPro" id="IPR008266">
    <property type="entry name" value="Tyr_kinase_AS"/>
</dbReference>
<evidence type="ECO:0000259" key="8">
    <source>
        <dbReference type="PROSITE" id="PS50011"/>
    </source>
</evidence>
<evidence type="ECO:0000313" key="10">
    <source>
        <dbReference type="Proteomes" id="UP000230390"/>
    </source>
</evidence>
<name>A0A2G8T825_9BURK</name>
<dbReference type="InterPro" id="IPR017441">
    <property type="entry name" value="Protein_kinase_ATP_BS"/>
</dbReference>
<sequence>MNQPHDDECTVLATGPNAPEAPRTGDDNALPNGTRLGEFEITGLLGKGGFGIVYLAYDSSLDRHVALKEYMPSAFAARTQQARVRVNAEHDETFQAGLRSFVNEARLLAHFDDPSLIKVYRFWEANGTAYMVMPYYQGPTLKEALMMRPEPPDEAWLKRLLAPLLDTLALLHEQQCFHRDISPDNILMLEDGRPLLLDFGAARRAIGGMTQEFTVIYKQNYAPIEQYAVTPAMQQGAWTDLFALAAVVHFAIAGCAPPPAVARVMTDPYVPLAERFAGRLSAGFLAAIDRALSVRPEHRPQSAAEMRALLRLADRRRVARPVVRPRWHYLAACACAATVIAAVVAAASGYATLRGKAPPAATPVAAAPFVPAAALQHVVAGASTERSVDVKAAQPRVQIGRDRLNFSVRASHDGYLYVQMVGSERSHFWLLFPNAVDKDNFIKAGQTVTLPRRGWHMGVDGPPGTDHFVAIVSDVPRSFDGAGLVAGELFSEFPIARARQMHSSYTGATPLFAGTPDCAGKPGCSPAYGASMFSVEEVAN</sequence>
<dbReference type="PROSITE" id="PS00107">
    <property type="entry name" value="PROTEIN_KINASE_ATP"/>
    <property type="match status" value="1"/>
</dbReference>
<gene>
    <name evidence="9" type="ORF">CR105_25375</name>
</gene>
<dbReference type="EMBL" id="PDOC01000032">
    <property type="protein sequence ID" value="PIL42205.1"/>
    <property type="molecule type" value="Genomic_DNA"/>
</dbReference>
<dbReference type="InterPro" id="IPR025493">
    <property type="entry name" value="DUF4384"/>
</dbReference>
<feature type="domain" description="Protein kinase" evidence="8">
    <location>
        <begin position="39"/>
        <end position="312"/>
    </location>
</feature>
<dbReference type="Proteomes" id="UP000230390">
    <property type="component" value="Unassembled WGS sequence"/>
</dbReference>
<dbReference type="AlphaFoldDB" id="A0A2G8T825"/>
<evidence type="ECO:0000256" key="7">
    <source>
        <dbReference type="SAM" id="Phobius"/>
    </source>
</evidence>